<protein>
    <recommendedName>
        <fullName evidence="2">Gfo/Idh/MocA-like oxidoreductase C-terminal domain-containing protein</fullName>
    </recommendedName>
</protein>
<gene>
    <name evidence="1" type="ORF">METZ01_LOCUS500609</name>
</gene>
<dbReference type="Gene3D" id="3.30.360.10">
    <property type="entry name" value="Dihydrodipicolinate Reductase, domain 2"/>
    <property type="match status" value="1"/>
</dbReference>
<evidence type="ECO:0000313" key="1">
    <source>
        <dbReference type="EMBL" id="SVE47755.1"/>
    </source>
</evidence>
<feature type="non-terminal residue" evidence="1">
    <location>
        <position position="1"/>
    </location>
</feature>
<accession>A0A383DU44</accession>
<reference evidence="1" key="1">
    <citation type="submission" date="2018-05" db="EMBL/GenBank/DDBJ databases">
        <authorList>
            <person name="Lanie J.A."/>
            <person name="Ng W.-L."/>
            <person name="Kazmierczak K.M."/>
            <person name="Andrzejewski T.M."/>
            <person name="Davidsen T.M."/>
            <person name="Wayne K.J."/>
            <person name="Tettelin H."/>
            <person name="Glass J.I."/>
            <person name="Rusch D."/>
            <person name="Podicherti R."/>
            <person name="Tsui H.-C.T."/>
            <person name="Winkler M.E."/>
        </authorList>
    </citation>
    <scope>NUCLEOTIDE SEQUENCE</scope>
</reference>
<dbReference type="AlphaFoldDB" id="A0A383DU44"/>
<organism evidence="1">
    <name type="scientific">marine metagenome</name>
    <dbReference type="NCBI Taxonomy" id="408172"/>
    <lineage>
        <taxon>unclassified sequences</taxon>
        <taxon>metagenomes</taxon>
        <taxon>ecological metagenomes</taxon>
    </lineage>
</organism>
<evidence type="ECO:0008006" key="2">
    <source>
        <dbReference type="Google" id="ProtNLM"/>
    </source>
</evidence>
<dbReference type="EMBL" id="UINC01220021">
    <property type="protein sequence ID" value="SVE47755.1"/>
    <property type="molecule type" value="Genomic_DNA"/>
</dbReference>
<dbReference type="SUPFAM" id="SSF55347">
    <property type="entry name" value="Glyceraldehyde-3-phosphate dehydrogenase-like, C-terminal domain"/>
    <property type="match status" value="1"/>
</dbReference>
<name>A0A383DU44_9ZZZZ</name>
<sequence>ADGTNNRFNLLDTVTIHYLDLINQHFGNSKNQFYFPKLISTNGTSYDTGHLLLEYEGFNVSIINSYATPFIGELSIIGTNGYISIKNNILEIRTPRNTFDENNFFISPPILLSKKFNMQDDYSLSLKNSFDFFISHVLDKKEFDMLLYETSMKTTQLILELKK</sequence>
<proteinExistence type="predicted"/>